<dbReference type="GO" id="GO:0017136">
    <property type="term" value="F:histone deacetylase activity, NAD-dependent"/>
    <property type="evidence" value="ECO:0007669"/>
    <property type="project" value="TreeGrafter"/>
</dbReference>
<dbReference type="InterPro" id="IPR029035">
    <property type="entry name" value="DHS-like_NAD/FAD-binding_dom"/>
</dbReference>
<dbReference type="GO" id="GO:0070403">
    <property type="term" value="F:NAD+ binding"/>
    <property type="evidence" value="ECO:0007669"/>
    <property type="project" value="InterPro"/>
</dbReference>
<evidence type="ECO:0000313" key="6">
    <source>
        <dbReference type="EMBL" id="RSU01349.1"/>
    </source>
</evidence>
<dbReference type="PANTHER" id="PTHR11085:SF4">
    <property type="entry name" value="NAD-DEPENDENT PROTEIN DEACYLASE"/>
    <property type="match status" value="1"/>
</dbReference>
<dbReference type="RefSeq" id="WP_126832936.1">
    <property type="nucleotide sequence ID" value="NZ_CBCRYB010000011.1"/>
</dbReference>
<keyword evidence="4" id="KW-0479">Metal-binding</keyword>
<evidence type="ECO:0000256" key="2">
    <source>
        <dbReference type="ARBA" id="ARBA00022679"/>
    </source>
</evidence>
<dbReference type="EMBL" id="NGJY01000006">
    <property type="protein sequence ID" value="RSU01349.1"/>
    <property type="molecule type" value="Genomic_DNA"/>
</dbReference>
<evidence type="ECO:0000256" key="3">
    <source>
        <dbReference type="ARBA" id="ARBA00023027"/>
    </source>
</evidence>
<feature type="binding site" evidence="4">
    <location>
        <position position="143"/>
    </location>
    <ligand>
        <name>Zn(2+)</name>
        <dbReference type="ChEBI" id="CHEBI:29105"/>
    </ligand>
</feature>
<reference evidence="6 7" key="1">
    <citation type="submission" date="2017-05" db="EMBL/GenBank/DDBJ databases">
        <title>Vagococcus spp. assemblies.</title>
        <authorList>
            <person name="Gulvik C.A."/>
        </authorList>
    </citation>
    <scope>NUCLEOTIDE SEQUENCE [LARGE SCALE GENOMIC DNA]</scope>
    <source>
        <strain evidence="6 7">CCUG 41755</strain>
    </source>
</reference>
<keyword evidence="4" id="KW-0862">Zinc</keyword>
<dbReference type="Gene3D" id="3.40.50.1220">
    <property type="entry name" value="TPP-binding domain"/>
    <property type="match status" value="1"/>
</dbReference>
<dbReference type="InterPro" id="IPR003000">
    <property type="entry name" value="Sirtuin"/>
</dbReference>
<dbReference type="AlphaFoldDB" id="A0A430A3W8"/>
<dbReference type="InterPro" id="IPR050134">
    <property type="entry name" value="NAD-dep_sirtuin_deacylases"/>
</dbReference>
<feature type="active site" description="Proton acceptor" evidence="4">
    <location>
        <position position="117"/>
    </location>
</feature>
<feature type="binding site" evidence="4">
    <location>
        <position position="125"/>
    </location>
    <ligand>
        <name>Zn(2+)</name>
        <dbReference type="ChEBI" id="CHEBI:29105"/>
    </ligand>
</feature>
<dbReference type="InterPro" id="IPR026590">
    <property type="entry name" value="Ssirtuin_cat_dom"/>
</dbReference>
<organism evidence="6 7">
    <name type="scientific">Vagococcus fessus</name>
    <dbReference type="NCBI Taxonomy" id="120370"/>
    <lineage>
        <taxon>Bacteria</taxon>
        <taxon>Bacillati</taxon>
        <taxon>Bacillota</taxon>
        <taxon>Bacilli</taxon>
        <taxon>Lactobacillales</taxon>
        <taxon>Enterococcaceae</taxon>
        <taxon>Vagococcus</taxon>
    </lineage>
</organism>
<evidence type="ECO:0000256" key="4">
    <source>
        <dbReference type="PROSITE-ProRule" id="PRU00236"/>
    </source>
</evidence>
<name>A0A430A3W8_9ENTE</name>
<dbReference type="PANTHER" id="PTHR11085">
    <property type="entry name" value="NAD-DEPENDENT PROTEIN DEACYLASE SIRTUIN-5, MITOCHONDRIAL-RELATED"/>
    <property type="match status" value="1"/>
</dbReference>
<dbReference type="PROSITE" id="PS50305">
    <property type="entry name" value="SIRTUIN"/>
    <property type="match status" value="1"/>
</dbReference>
<gene>
    <name evidence="6" type="ORF">CBF31_10905</name>
</gene>
<feature type="binding site" evidence="4">
    <location>
        <position position="128"/>
    </location>
    <ligand>
        <name>Zn(2+)</name>
        <dbReference type="ChEBI" id="CHEBI:29105"/>
    </ligand>
</feature>
<feature type="domain" description="Deacetylase sirtuin-type" evidence="5">
    <location>
        <begin position="1"/>
        <end position="232"/>
    </location>
</feature>
<dbReference type="GO" id="GO:0046872">
    <property type="term" value="F:metal ion binding"/>
    <property type="evidence" value="ECO:0007669"/>
    <property type="project" value="UniProtKB-KW"/>
</dbReference>
<dbReference type="EC" id="2.3.1.286" evidence="1"/>
<protein>
    <recommendedName>
        <fullName evidence="1">protein acetyllysine N-acetyltransferase</fullName>
        <ecNumber evidence="1">2.3.1.286</ecNumber>
    </recommendedName>
</protein>
<dbReference type="SUPFAM" id="SSF52467">
    <property type="entry name" value="DHS-like NAD/FAD-binding domain"/>
    <property type="match status" value="1"/>
</dbReference>
<evidence type="ECO:0000256" key="1">
    <source>
        <dbReference type="ARBA" id="ARBA00012928"/>
    </source>
</evidence>
<comment type="caution">
    <text evidence="6">The sequence shown here is derived from an EMBL/GenBank/DDBJ whole genome shotgun (WGS) entry which is preliminary data.</text>
</comment>
<sequence>MSVDKQALELLKKSKQPVFLTGAGISVPSGIPDYRSLGGVYEGLDSPEYLLSRSCFEQEQEKFYEFVKKLYHPEAKPNVSHLKIAQLTKGRDSAKVVTQNIDHLHEEADTTNLINFHGSLYHCYCTKCNKTCSVDDYLTSNHHESCGGIIRPDIILYEEGLPEDRIEQAIKAVSEADLILIVGTSFKVYPFSQLIEYRKPASPIVVINKEEIETSEEHLFIKGDAQNFFNRV</sequence>
<keyword evidence="3" id="KW-0520">NAD</keyword>
<dbReference type="Proteomes" id="UP000287101">
    <property type="component" value="Unassembled WGS sequence"/>
</dbReference>
<dbReference type="InterPro" id="IPR026591">
    <property type="entry name" value="Sirtuin_cat_small_dom_sf"/>
</dbReference>
<keyword evidence="2" id="KW-0808">Transferase</keyword>
<dbReference type="Pfam" id="PF02146">
    <property type="entry name" value="SIR2"/>
    <property type="match status" value="1"/>
</dbReference>
<evidence type="ECO:0000259" key="5">
    <source>
        <dbReference type="PROSITE" id="PS50305"/>
    </source>
</evidence>
<proteinExistence type="predicted"/>
<dbReference type="OrthoDB" id="9800582at2"/>
<evidence type="ECO:0000313" key="7">
    <source>
        <dbReference type="Proteomes" id="UP000287101"/>
    </source>
</evidence>
<accession>A0A430A3W8</accession>
<dbReference type="Gene3D" id="3.30.1600.10">
    <property type="entry name" value="SIR2/SIRT2 'Small Domain"/>
    <property type="match status" value="1"/>
</dbReference>
<feature type="binding site" evidence="4">
    <location>
        <position position="146"/>
    </location>
    <ligand>
        <name>Zn(2+)</name>
        <dbReference type="ChEBI" id="CHEBI:29105"/>
    </ligand>
</feature>
<dbReference type="NCBIfam" id="NF001752">
    <property type="entry name" value="PRK00481.1-1"/>
    <property type="match status" value="1"/>
</dbReference>
<keyword evidence="7" id="KW-1185">Reference proteome</keyword>